<dbReference type="EMBL" id="CAMXCT020004357">
    <property type="protein sequence ID" value="CAL1162080.1"/>
    <property type="molecule type" value="Genomic_DNA"/>
</dbReference>
<reference evidence="2" key="1">
    <citation type="submission" date="2022-10" db="EMBL/GenBank/DDBJ databases">
        <authorList>
            <person name="Chen Y."/>
            <person name="Dougan E. K."/>
            <person name="Chan C."/>
            <person name="Rhodes N."/>
            <person name="Thang M."/>
        </authorList>
    </citation>
    <scope>NUCLEOTIDE SEQUENCE</scope>
</reference>
<sequence>MTHKIPEVAVCKDSKTTERSEYPQGLQRFELTHTVMDRIEQRRDKVRQWINDHLLKRSREPIEPPLDATRQERENESGMTDVEFKEMGWAEAKRLMIAMGALIQDLEGAQVELYNVMSECAFLTKIIEEYEQELGKMRVNQELLEYFAGIQLGYRYYPLDHMESPHLEDNMKWQPWGVDAVIQCEDENNNKRPSNMDAEEGGQMATKATENAKELKGKGNSKPGAGRQMDSGRNLPENETAKDPSVCKQMPTKATEKAVKEKEKDTNQTVFEKDSGKEKSQAAMEPRMCKLQNAPAGMRKQRACGKKLAQSTEVGKPQHAALKQMASCDDDKRKACDMIQTPPSPPWKKAHLMPPPPLKKARVVPARALTPPRKIPPRQRPIPTPVRV</sequence>
<evidence type="ECO:0000313" key="4">
    <source>
        <dbReference type="Proteomes" id="UP001152797"/>
    </source>
</evidence>
<comment type="caution">
    <text evidence="2">The sequence shown here is derived from an EMBL/GenBank/DDBJ whole genome shotgun (WGS) entry which is preliminary data.</text>
</comment>
<protein>
    <submittedName>
        <fullName evidence="2">Uncharacterized protein</fullName>
    </submittedName>
</protein>
<evidence type="ECO:0000313" key="2">
    <source>
        <dbReference type="EMBL" id="CAI4008705.1"/>
    </source>
</evidence>
<proteinExistence type="predicted"/>
<name>A0A9P1DED6_9DINO</name>
<dbReference type="EMBL" id="CAMXCT030004357">
    <property type="protein sequence ID" value="CAL4796017.1"/>
    <property type="molecule type" value="Genomic_DNA"/>
</dbReference>
<feature type="compositionally biased region" description="Pro residues" evidence="1">
    <location>
        <begin position="378"/>
        <end position="388"/>
    </location>
</feature>
<dbReference type="Proteomes" id="UP001152797">
    <property type="component" value="Unassembled WGS sequence"/>
</dbReference>
<evidence type="ECO:0000313" key="3">
    <source>
        <dbReference type="EMBL" id="CAL1162080.1"/>
    </source>
</evidence>
<evidence type="ECO:0000256" key="1">
    <source>
        <dbReference type="SAM" id="MobiDB-lite"/>
    </source>
</evidence>
<organism evidence="2">
    <name type="scientific">Cladocopium goreaui</name>
    <dbReference type="NCBI Taxonomy" id="2562237"/>
    <lineage>
        <taxon>Eukaryota</taxon>
        <taxon>Sar</taxon>
        <taxon>Alveolata</taxon>
        <taxon>Dinophyceae</taxon>
        <taxon>Suessiales</taxon>
        <taxon>Symbiodiniaceae</taxon>
        <taxon>Cladocopium</taxon>
    </lineage>
</organism>
<feature type="region of interest" description="Disordered" evidence="1">
    <location>
        <begin position="335"/>
        <end position="388"/>
    </location>
</feature>
<feature type="compositionally biased region" description="Basic and acidic residues" evidence="1">
    <location>
        <begin position="254"/>
        <end position="280"/>
    </location>
</feature>
<dbReference type="EMBL" id="CAMXCT010004357">
    <property type="protein sequence ID" value="CAI4008705.1"/>
    <property type="molecule type" value="Genomic_DNA"/>
</dbReference>
<feature type="region of interest" description="Disordered" evidence="1">
    <location>
        <begin position="211"/>
        <end position="285"/>
    </location>
</feature>
<gene>
    <name evidence="2" type="ORF">C1SCF055_LOCUS34119</name>
</gene>
<accession>A0A9P1DED6</accession>
<reference evidence="3" key="2">
    <citation type="submission" date="2024-04" db="EMBL/GenBank/DDBJ databases">
        <authorList>
            <person name="Chen Y."/>
            <person name="Shah S."/>
            <person name="Dougan E. K."/>
            <person name="Thang M."/>
            <person name="Chan C."/>
        </authorList>
    </citation>
    <scope>NUCLEOTIDE SEQUENCE [LARGE SCALE GENOMIC DNA]</scope>
</reference>
<keyword evidence="4" id="KW-1185">Reference proteome</keyword>
<dbReference type="AlphaFoldDB" id="A0A9P1DED6"/>